<name>A0ABP5RJ04_9ACTN</name>
<organism evidence="3 4">
    <name type="scientific">Kitasatospora cystarginea</name>
    <dbReference type="NCBI Taxonomy" id="58350"/>
    <lineage>
        <taxon>Bacteria</taxon>
        <taxon>Bacillati</taxon>
        <taxon>Actinomycetota</taxon>
        <taxon>Actinomycetes</taxon>
        <taxon>Kitasatosporales</taxon>
        <taxon>Streptomycetaceae</taxon>
        <taxon>Kitasatospora</taxon>
    </lineage>
</organism>
<feature type="domain" description="Metallo-beta-lactamase" evidence="2">
    <location>
        <begin position="39"/>
        <end position="224"/>
    </location>
</feature>
<gene>
    <name evidence="3" type="ORF">GCM10010430_54600</name>
</gene>
<comment type="caution">
    <text evidence="3">The sequence shown here is derived from an EMBL/GenBank/DDBJ whole genome shotgun (WGS) entry which is preliminary data.</text>
</comment>
<dbReference type="RefSeq" id="WP_344639163.1">
    <property type="nucleotide sequence ID" value="NZ_BAAATR010000029.1"/>
</dbReference>
<evidence type="ECO:0000256" key="1">
    <source>
        <dbReference type="SAM" id="MobiDB-lite"/>
    </source>
</evidence>
<dbReference type="CDD" id="cd07739">
    <property type="entry name" value="metallo-hydrolase-like_MBL-fold"/>
    <property type="match status" value="1"/>
</dbReference>
<feature type="region of interest" description="Disordered" evidence="1">
    <location>
        <begin position="1"/>
        <end position="23"/>
    </location>
</feature>
<reference evidence="4" key="1">
    <citation type="journal article" date="2019" name="Int. J. Syst. Evol. Microbiol.">
        <title>The Global Catalogue of Microorganisms (GCM) 10K type strain sequencing project: providing services to taxonomists for standard genome sequencing and annotation.</title>
        <authorList>
            <consortium name="The Broad Institute Genomics Platform"/>
            <consortium name="The Broad Institute Genome Sequencing Center for Infectious Disease"/>
            <person name="Wu L."/>
            <person name="Ma J."/>
        </authorList>
    </citation>
    <scope>NUCLEOTIDE SEQUENCE [LARGE SCALE GENOMIC DNA]</scope>
    <source>
        <strain evidence="4">JCM 7356</strain>
    </source>
</reference>
<dbReference type="SMART" id="SM00849">
    <property type="entry name" value="Lactamase_B"/>
    <property type="match status" value="1"/>
</dbReference>
<protein>
    <submittedName>
        <fullName evidence="3">Vmh family MBL fold metallo-hydrolase</fullName>
    </submittedName>
</protein>
<accession>A0ABP5RJ04</accession>
<dbReference type="PANTHER" id="PTHR42951">
    <property type="entry name" value="METALLO-BETA-LACTAMASE DOMAIN-CONTAINING"/>
    <property type="match status" value="1"/>
</dbReference>
<dbReference type="InterPro" id="IPR001279">
    <property type="entry name" value="Metallo-B-lactamas"/>
</dbReference>
<dbReference type="PANTHER" id="PTHR42951:SF14">
    <property type="entry name" value="METALLO-BETA-LACTAMASE SUPERFAMILY PROTEIN"/>
    <property type="match status" value="1"/>
</dbReference>
<keyword evidence="4" id="KW-1185">Reference proteome</keyword>
<dbReference type="InterPro" id="IPR036866">
    <property type="entry name" value="RibonucZ/Hydroxyglut_hydro"/>
</dbReference>
<evidence type="ECO:0000259" key="2">
    <source>
        <dbReference type="SMART" id="SM00849"/>
    </source>
</evidence>
<dbReference type="EMBL" id="BAAATR010000029">
    <property type="protein sequence ID" value="GAA2263187.1"/>
    <property type="molecule type" value="Genomic_DNA"/>
</dbReference>
<evidence type="ECO:0000313" key="3">
    <source>
        <dbReference type="EMBL" id="GAA2263187.1"/>
    </source>
</evidence>
<dbReference type="SUPFAM" id="SSF56281">
    <property type="entry name" value="Metallo-hydrolase/oxidoreductase"/>
    <property type="match status" value="1"/>
</dbReference>
<dbReference type="Proteomes" id="UP001500305">
    <property type="component" value="Unassembled WGS sequence"/>
</dbReference>
<proteinExistence type="predicted"/>
<evidence type="ECO:0000313" key="4">
    <source>
        <dbReference type="Proteomes" id="UP001500305"/>
    </source>
</evidence>
<dbReference type="InterPro" id="IPR050855">
    <property type="entry name" value="NDM-1-like"/>
</dbReference>
<dbReference type="Pfam" id="PF00753">
    <property type="entry name" value="Lactamase_B"/>
    <property type="match status" value="1"/>
</dbReference>
<dbReference type="Gene3D" id="3.60.15.10">
    <property type="entry name" value="Ribonuclease Z/Hydroxyacylglutathione hydrolase-like"/>
    <property type="match status" value="1"/>
</dbReference>
<sequence length="322" mass="34615">MTPSPSDETGAQPADRGTGTPAARPLRIEVFTGPEAGFFATSSLIMGERAAILIDAQLTRSAGRELAEWVAGKQLQLLAVVVTHQHPDHYFGAEEVLKLFPKAQLLAAPSVVEAIARTAAAKVAEWKPVYGDDIPDHPLLPVPLLPQPLMVDRQLIRVLNLGQSDCEASTLVYVPSARTVVAGDYAYHGTHVWTADTDEAQRLDWAHNLARIADLDVDRVIAGHRAPGYDDDPIRVLAFTGEYLQDFDRALAEHPDDPEGLAAAVNERHGGLTLPAFLERSAAANIARLAAVPPETGEPVGPVATERHDETGIVEAEIVDEP</sequence>